<feature type="transmembrane region" description="Helical" evidence="1">
    <location>
        <begin position="127"/>
        <end position="145"/>
    </location>
</feature>
<feature type="transmembrane region" description="Helical" evidence="1">
    <location>
        <begin position="103"/>
        <end position="121"/>
    </location>
</feature>
<keyword evidence="1" id="KW-0472">Membrane</keyword>
<evidence type="ECO:0000256" key="1">
    <source>
        <dbReference type="SAM" id="Phobius"/>
    </source>
</evidence>
<sequence>MMLARQIAIGFGIAIILPLLIHYGVATFHPAPKYQAFVTLRPAPPAGATADERKEYAEQQRQRQDAFAEAARQFSRVLAIVSTPLGVAAIFIGAYLSFQAIGTGLILGGILSVGWGYWSYWSYLDDWIRFVSLLAGFAILVFVGVKRGSTRALSQKHGE</sequence>
<keyword evidence="3" id="KW-1185">Reference proteome</keyword>
<name>A0A161SPW3_9BRAD</name>
<keyword evidence="1" id="KW-0812">Transmembrane</keyword>
<comment type="caution">
    <text evidence="2">The sequence shown here is derived from an EMBL/GenBank/DDBJ whole genome shotgun (WGS) entry which is preliminary data.</text>
</comment>
<accession>A0A161SPW3</accession>
<reference evidence="2 3" key="1">
    <citation type="submission" date="2016-03" db="EMBL/GenBank/DDBJ databases">
        <title>Microsymbionts genomes from the relict species Vavilovia formosa (Stev.) Fed.</title>
        <authorList>
            <person name="Kopat V."/>
            <person name="Chirak E."/>
            <person name="Kimeklis A."/>
            <person name="Andronov E."/>
        </authorList>
    </citation>
    <scope>NUCLEOTIDE SEQUENCE [LARGE SCALE GENOMIC DNA]</scope>
    <source>
        <strain evidence="2 3">Vaf07</strain>
    </source>
</reference>
<dbReference type="Proteomes" id="UP000076574">
    <property type="component" value="Unassembled WGS sequence"/>
</dbReference>
<proteinExistence type="predicted"/>
<gene>
    <name evidence="2" type="ORF">A4A58_05700</name>
</gene>
<dbReference type="AlphaFoldDB" id="A0A161SPW3"/>
<keyword evidence="1" id="KW-1133">Transmembrane helix</keyword>
<feature type="transmembrane region" description="Helical" evidence="1">
    <location>
        <begin position="7"/>
        <end position="25"/>
    </location>
</feature>
<organism evidence="2 3">
    <name type="scientific">Tardiphaga robiniae</name>
    <dbReference type="NCBI Taxonomy" id="943830"/>
    <lineage>
        <taxon>Bacteria</taxon>
        <taxon>Pseudomonadati</taxon>
        <taxon>Pseudomonadota</taxon>
        <taxon>Alphaproteobacteria</taxon>
        <taxon>Hyphomicrobiales</taxon>
        <taxon>Nitrobacteraceae</taxon>
        <taxon>Tardiphaga</taxon>
    </lineage>
</organism>
<dbReference type="STRING" id="943830.A4A58_05700"/>
<dbReference type="EMBL" id="LVYV01000012">
    <property type="protein sequence ID" value="KZD22902.1"/>
    <property type="molecule type" value="Genomic_DNA"/>
</dbReference>
<evidence type="ECO:0000313" key="2">
    <source>
        <dbReference type="EMBL" id="KZD22902.1"/>
    </source>
</evidence>
<feature type="transmembrane region" description="Helical" evidence="1">
    <location>
        <begin position="77"/>
        <end position="96"/>
    </location>
</feature>
<protein>
    <submittedName>
        <fullName evidence="2">Uncharacterized protein</fullName>
    </submittedName>
</protein>
<evidence type="ECO:0000313" key="3">
    <source>
        <dbReference type="Proteomes" id="UP000076574"/>
    </source>
</evidence>